<dbReference type="GO" id="GO:0005615">
    <property type="term" value="C:extracellular space"/>
    <property type="evidence" value="ECO:0007669"/>
    <property type="project" value="InterPro"/>
</dbReference>
<dbReference type="InterPro" id="IPR050473">
    <property type="entry name" value="A2M/Complement_sys"/>
</dbReference>
<dbReference type="Xenbase" id="XB-GENE-29097911">
    <property type="gene designation" value="a2ml1.7"/>
</dbReference>
<proteinExistence type="predicted"/>
<dbReference type="InterPro" id="IPR008930">
    <property type="entry name" value="Terpenoid_cyclase/PrenylTrfase"/>
</dbReference>
<dbReference type="GeneID" id="116412049"/>
<dbReference type="Proteomes" id="UP000008143">
    <property type="component" value="Chromosome 7"/>
</dbReference>
<dbReference type="CTD" id="116412049"/>
<feature type="domain" description="Alpha-macroglobulin-like TED" evidence="1">
    <location>
        <begin position="1"/>
        <end position="116"/>
    </location>
</feature>
<keyword evidence="2" id="KW-1185">Reference proteome</keyword>
<dbReference type="Gene3D" id="1.50.10.20">
    <property type="match status" value="1"/>
</dbReference>
<gene>
    <name evidence="4" type="primary">a2ml1.7</name>
    <name evidence="3" type="synonym">LOC116412049</name>
</gene>
<dbReference type="Pfam" id="PF07678">
    <property type="entry name" value="TED_complement"/>
    <property type="match status" value="1"/>
</dbReference>
<evidence type="ECO:0000313" key="3">
    <source>
        <dbReference type="RefSeq" id="XP_031761280.1"/>
    </source>
</evidence>
<dbReference type="OrthoDB" id="9998011at2759"/>
<dbReference type="PANTHER" id="PTHR11412:SF182">
    <property type="entry name" value="ALPHA-2-MACROGLOBULIN-LIKE PROTEIN 1"/>
    <property type="match status" value="1"/>
</dbReference>
<dbReference type="RefSeq" id="XP_031761280.1">
    <property type="nucleotide sequence ID" value="XM_031905420.1"/>
</dbReference>
<evidence type="ECO:0000313" key="4">
    <source>
        <dbReference type="Xenbase" id="XB-GENE-29097911"/>
    </source>
</evidence>
<dbReference type="PANTHER" id="PTHR11412">
    <property type="entry name" value="MACROGLOBULIN / COMPLEMENT"/>
    <property type="match status" value="1"/>
</dbReference>
<name>A0A8J1JW74_XENTR</name>
<dbReference type="KEGG" id="xtr:116412049"/>
<dbReference type="AlphaFoldDB" id="A0A8J1JW74"/>
<evidence type="ECO:0000259" key="1">
    <source>
        <dbReference type="Pfam" id="PF07678"/>
    </source>
</evidence>
<dbReference type="InterPro" id="IPR011626">
    <property type="entry name" value="Alpha-macroglobulin_TED"/>
</dbReference>
<dbReference type="AGR" id="Xenbase:XB-GENE-29097911"/>
<dbReference type="SUPFAM" id="SSF48239">
    <property type="entry name" value="Terpenoid cyclases/Protein prenyltransferases"/>
    <property type="match status" value="1"/>
</dbReference>
<accession>A0A8J1JW74</accession>
<protein>
    <submittedName>
        <fullName evidence="3">Alpha-2-macroglobulin-like protein 1</fullName>
    </submittedName>
</protein>
<sequence length="132" mass="14669">MKGGIDDETSLSAYVTMALLEAGVSVQDPVVADALSCLRKAAKDVSSVYTQALLAYTFTLSNDTELREMLLAKLEEKAVMNEGQLHWERKPATVPSALPYWYRAPSAEVELTSYVLWPFSLAPTRTWAKLLR</sequence>
<reference evidence="3" key="1">
    <citation type="submission" date="2025-08" db="UniProtKB">
        <authorList>
            <consortium name="RefSeq"/>
        </authorList>
    </citation>
    <scope>IDENTIFICATION</scope>
    <source>
        <strain evidence="3">Nigerian</strain>
        <tissue evidence="3">Liver and blood</tissue>
    </source>
</reference>
<evidence type="ECO:0000313" key="2">
    <source>
        <dbReference type="Proteomes" id="UP000008143"/>
    </source>
</evidence>
<organism evidence="2 3">
    <name type="scientific">Xenopus tropicalis</name>
    <name type="common">Western clawed frog</name>
    <name type="synonym">Silurana tropicalis</name>
    <dbReference type="NCBI Taxonomy" id="8364"/>
    <lineage>
        <taxon>Eukaryota</taxon>
        <taxon>Metazoa</taxon>
        <taxon>Chordata</taxon>
        <taxon>Craniata</taxon>
        <taxon>Vertebrata</taxon>
        <taxon>Euteleostomi</taxon>
        <taxon>Amphibia</taxon>
        <taxon>Batrachia</taxon>
        <taxon>Anura</taxon>
        <taxon>Pipoidea</taxon>
        <taxon>Pipidae</taxon>
        <taxon>Xenopodinae</taxon>
        <taxon>Xenopus</taxon>
        <taxon>Silurana</taxon>
    </lineage>
</organism>